<dbReference type="Pfam" id="PF20945">
    <property type="entry name" value="RMP1"/>
    <property type="match status" value="1"/>
</dbReference>
<gene>
    <name evidence="2" type="ORF">PTTW11_01694</name>
</gene>
<dbReference type="CDD" id="cd22573">
    <property type="entry name" value="RMP1_RBD"/>
    <property type="match status" value="1"/>
</dbReference>
<evidence type="ECO:0000313" key="3">
    <source>
        <dbReference type="Proteomes" id="UP000472372"/>
    </source>
</evidence>
<feature type="domain" description="RNase MRP protein 1 RNA binding" evidence="1">
    <location>
        <begin position="47"/>
        <end position="135"/>
    </location>
</feature>
<name>A0A6S6VVX2_9PLEO</name>
<dbReference type="GO" id="GO:0000466">
    <property type="term" value="P:maturation of 5.8S rRNA from tricistronic rRNA transcript (SSU-rRNA, 5.8S rRNA, LSU-rRNA)"/>
    <property type="evidence" value="ECO:0007669"/>
    <property type="project" value="TreeGrafter"/>
</dbReference>
<dbReference type="GO" id="GO:0042134">
    <property type="term" value="F:rRNA primary transcript binding"/>
    <property type="evidence" value="ECO:0007669"/>
    <property type="project" value="InterPro"/>
</dbReference>
<dbReference type="GO" id="GO:0000294">
    <property type="term" value="P:nuclear-transcribed mRNA catabolic process, RNase MRP-dependent"/>
    <property type="evidence" value="ECO:0007669"/>
    <property type="project" value="TreeGrafter"/>
</dbReference>
<evidence type="ECO:0000313" key="2">
    <source>
        <dbReference type="EMBL" id="CAE7008443.1"/>
    </source>
</evidence>
<dbReference type="InterPro" id="IPR047205">
    <property type="entry name" value="RMP1"/>
</dbReference>
<dbReference type="GO" id="GO:0000172">
    <property type="term" value="C:ribonuclease MRP complex"/>
    <property type="evidence" value="ECO:0007669"/>
    <property type="project" value="InterPro"/>
</dbReference>
<dbReference type="PANTHER" id="PTHR37792:SF1">
    <property type="entry name" value="RIBONUCLEASE MRP PROTEIN SUBUNIT RMP1"/>
    <property type="match status" value="1"/>
</dbReference>
<protein>
    <recommendedName>
        <fullName evidence="1">RNase MRP protein 1 RNA binding domain-containing protein</fullName>
    </recommendedName>
</protein>
<dbReference type="PANTHER" id="PTHR37792">
    <property type="entry name" value="RIBONUCLEASE MRP PROTEIN SUBUNIT RMP1"/>
    <property type="match status" value="1"/>
</dbReference>
<evidence type="ECO:0000259" key="1">
    <source>
        <dbReference type="Pfam" id="PF20945"/>
    </source>
</evidence>
<dbReference type="Proteomes" id="UP000472372">
    <property type="component" value="Chromosome 2"/>
</dbReference>
<accession>A0A6S6VVX2</accession>
<dbReference type="InterPro" id="IPR047204">
    <property type="entry name" value="RMP1_RBD"/>
</dbReference>
<sequence length="203" mass="22839">MAITASTILAHHSSSTKMPSASPIITATHLLNASQHDMAMLHDIHSLLNKIFVRNRNQHQRSTWWKALHAFRKQISLLLGELKTGKVKERETKLQARLRYWDDRVVHAWYYQFSQLVAVGPFAMLGLVMMASVARVCRIVGITAVYEEIASGDVQGVLSASDELALAEEFSSVLDENEEWDEGVVVARECDDDDNEEDGEDDE</sequence>
<reference evidence="2" key="1">
    <citation type="submission" date="2021-02" db="EMBL/GenBank/DDBJ databases">
        <authorList>
            <person name="Syme A R."/>
            <person name="Syme A R."/>
            <person name="Moolhuijzen P."/>
        </authorList>
    </citation>
    <scope>NUCLEOTIDE SEQUENCE</scope>
    <source>
        <strain evidence="2">W1-1</strain>
    </source>
</reference>
<dbReference type="AlphaFoldDB" id="A0A6S6VVX2"/>
<organism evidence="2 3">
    <name type="scientific">Pyrenophora teres f. teres</name>
    <dbReference type="NCBI Taxonomy" id="97479"/>
    <lineage>
        <taxon>Eukaryota</taxon>
        <taxon>Fungi</taxon>
        <taxon>Dikarya</taxon>
        <taxon>Ascomycota</taxon>
        <taxon>Pezizomycotina</taxon>
        <taxon>Dothideomycetes</taxon>
        <taxon>Pleosporomycetidae</taxon>
        <taxon>Pleosporales</taxon>
        <taxon>Pleosporineae</taxon>
        <taxon>Pleosporaceae</taxon>
        <taxon>Pyrenophora</taxon>
    </lineage>
</organism>
<proteinExistence type="predicted"/>
<dbReference type="EMBL" id="HG992978">
    <property type="protein sequence ID" value="CAE7008443.1"/>
    <property type="molecule type" value="Genomic_DNA"/>
</dbReference>